<comment type="cofactor">
    <cofactor evidence="2">
        <name>FAD</name>
        <dbReference type="ChEBI" id="CHEBI:57692"/>
    </cofactor>
</comment>
<dbReference type="SUPFAM" id="SSF52218">
    <property type="entry name" value="Flavoproteins"/>
    <property type="match status" value="1"/>
</dbReference>
<evidence type="ECO:0000259" key="8">
    <source>
        <dbReference type="PROSITE" id="PS50902"/>
    </source>
</evidence>
<dbReference type="Pfam" id="PF00667">
    <property type="entry name" value="FAD_binding_1"/>
    <property type="match status" value="1"/>
</dbReference>
<dbReference type="InterPro" id="IPR001094">
    <property type="entry name" value="Flavdoxin-like"/>
</dbReference>
<dbReference type="InterPro" id="IPR008254">
    <property type="entry name" value="Flavodoxin/NO_synth"/>
</dbReference>
<proteinExistence type="predicted"/>
<dbReference type="AlphaFoldDB" id="A0A166UBW3"/>
<keyword evidence="4" id="KW-0288">FMN</keyword>
<dbReference type="STRING" id="436010.A0A166UBW3"/>
<evidence type="ECO:0000256" key="4">
    <source>
        <dbReference type="ARBA" id="ARBA00022643"/>
    </source>
</evidence>
<dbReference type="GO" id="GO:0050660">
    <property type="term" value="F:flavin adenine dinucleotide binding"/>
    <property type="evidence" value="ECO:0007669"/>
    <property type="project" value="TreeGrafter"/>
</dbReference>
<dbReference type="InterPro" id="IPR017927">
    <property type="entry name" value="FAD-bd_FR_type"/>
</dbReference>
<dbReference type="Gene3D" id="3.40.50.360">
    <property type="match status" value="1"/>
</dbReference>
<feature type="domain" description="Flavodoxin-like" evidence="8">
    <location>
        <begin position="1"/>
        <end position="111"/>
    </location>
</feature>
<dbReference type="GO" id="GO:0010181">
    <property type="term" value="F:FMN binding"/>
    <property type="evidence" value="ECO:0007669"/>
    <property type="project" value="InterPro"/>
</dbReference>
<keyword evidence="3" id="KW-0285">Flavoprotein</keyword>
<keyword evidence="7" id="KW-0560">Oxidoreductase</keyword>
<organism evidence="10 11">
    <name type="scientific">Athelia psychrophila</name>
    <dbReference type="NCBI Taxonomy" id="1759441"/>
    <lineage>
        <taxon>Eukaryota</taxon>
        <taxon>Fungi</taxon>
        <taxon>Dikarya</taxon>
        <taxon>Basidiomycota</taxon>
        <taxon>Agaricomycotina</taxon>
        <taxon>Agaricomycetes</taxon>
        <taxon>Agaricomycetidae</taxon>
        <taxon>Atheliales</taxon>
        <taxon>Atheliaceae</taxon>
        <taxon>Athelia</taxon>
    </lineage>
</organism>
<evidence type="ECO:0000256" key="3">
    <source>
        <dbReference type="ARBA" id="ARBA00022630"/>
    </source>
</evidence>
<evidence type="ECO:0000256" key="2">
    <source>
        <dbReference type="ARBA" id="ARBA00001974"/>
    </source>
</evidence>
<dbReference type="InterPro" id="IPR023173">
    <property type="entry name" value="NADPH_Cyt_P450_Rdtase_alpha"/>
</dbReference>
<evidence type="ECO:0000256" key="6">
    <source>
        <dbReference type="ARBA" id="ARBA00022857"/>
    </source>
</evidence>
<evidence type="ECO:0000256" key="5">
    <source>
        <dbReference type="ARBA" id="ARBA00022827"/>
    </source>
</evidence>
<dbReference type="Gene3D" id="2.40.30.10">
    <property type="entry name" value="Translation factors"/>
    <property type="match status" value="1"/>
</dbReference>
<evidence type="ECO:0000256" key="1">
    <source>
        <dbReference type="ARBA" id="ARBA00001917"/>
    </source>
</evidence>
<dbReference type="InterPro" id="IPR003097">
    <property type="entry name" value="CysJ-like_FAD-binding"/>
</dbReference>
<evidence type="ECO:0000313" key="10">
    <source>
        <dbReference type="EMBL" id="KZP31537.1"/>
    </source>
</evidence>
<evidence type="ECO:0000256" key="7">
    <source>
        <dbReference type="ARBA" id="ARBA00023002"/>
    </source>
</evidence>
<dbReference type="PANTHER" id="PTHR19384:SF17">
    <property type="entry name" value="NADPH--CYTOCHROME P450 REDUCTASE"/>
    <property type="match status" value="1"/>
</dbReference>
<dbReference type="PROSITE" id="PS50902">
    <property type="entry name" value="FLAVODOXIN_LIKE"/>
    <property type="match status" value="1"/>
</dbReference>
<protein>
    <submittedName>
        <fullName evidence="10">Riboflavin synthase domain-like protein</fullName>
    </submittedName>
</protein>
<evidence type="ECO:0000259" key="9">
    <source>
        <dbReference type="PROSITE" id="PS51384"/>
    </source>
</evidence>
<dbReference type="InterPro" id="IPR017938">
    <property type="entry name" value="Riboflavin_synthase-like_b-brl"/>
</dbReference>
<dbReference type="Proteomes" id="UP000076532">
    <property type="component" value="Unassembled WGS sequence"/>
</dbReference>
<dbReference type="InterPro" id="IPR029039">
    <property type="entry name" value="Flavoprotein-like_sf"/>
</dbReference>
<dbReference type="GO" id="GO:0016491">
    <property type="term" value="F:oxidoreductase activity"/>
    <property type="evidence" value="ECO:0007669"/>
    <property type="project" value="UniProtKB-KW"/>
</dbReference>
<dbReference type="PROSITE" id="PS51384">
    <property type="entry name" value="FAD_FR"/>
    <property type="match status" value="1"/>
</dbReference>
<dbReference type="PANTHER" id="PTHR19384">
    <property type="entry name" value="NITRIC OXIDE SYNTHASE-RELATED"/>
    <property type="match status" value="1"/>
</dbReference>
<accession>A0A166UBW3</accession>
<dbReference type="OrthoDB" id="3006539at2759"/>
<dbReference type="Pfam" id="PF00258">
    <property type="entry name" value="Flavodoxin_1"/>
    <property type="match status" value="1"/>
</dbReference>
<gene>
    <name evidence="10" type="ORF">FIBSPDRAFT_18836</name>
</gene>
<dbReference type="Gene3D" id="1.20.990.10">
    <property type="entry name" value="NADPH-cytochrome p450 Reductase, Chain A, domain 3"/>
    <property type="match status" value="1"/>
</dbReference>
<keyword evidence="5" id="KW-0274">FAD</keyword>
<comment type="cofactor">
    <cofactor evidence="1">
        <name>FMN</name>
        <dbReference type="ChEBI" id="CHEBI:58210"/>
    </cofactor>
</comment>
<keyword evidence="6" id="KW-0521">NADP</keyword>
<evidence type="ECO:0000313" key="11">
    <source>
        <dbReference type="Proteomes" id="UP000076532"/>
    </source>
</evidence>
<dbReference type="SUPFAM" id="SSF63380">
    <property type="entry name" value="Riboflavin synthase domain-like"/>
    <property type="match status" value="1"/>
</dbReference>
<dbReference type="GO" id="GO:0005829">
    <property type="term" value="C:cytosol"/>
    <property type="evidence" value="ECO:0007669"/>
    <property type="project" value="TreeGrafter"/>
</dbReference>
<keyword evidence="11" id="KW-1185">Reference proteome</keyword>
<dbReference type="EMBL" id="KV417489">
    <property type="protein sequence ID" value="KZP31537.1"/>
    <property type="molecule type" value="Genomic_DNA"/>
</dbReference>
<name>A0A166UBW3_9AGAM</name>
<reference evidence="10 11" key="1">
    <citation type="journal article" date="2016" name="Mol. Biol. Evol.">
        <title>Comparative Genomics of Early-Diverging Mushroom-Forming Fungi Provides Insights into the Origins of Lignocellulose Decay Capabilities.</title>
        <authorList>
            <person name="Nagy L.G."/>
            <person name="Riley R."/>
            <person name="Tritt A."/>
            <person name="Adam C."/>
            <person name="Daum C."/>
            <person name="Floudas D."/>
            <person name="Sun H."/>
            <person name="Yadav J.S."/>
            <person name="Pangilinan J."/>
            <person name="Larsson K.H."/>
            <person name="Matsuura K."/>
            <person name="Barry K."/>
            <person name="Labutti K."/>
            <person name="Kuo R."/>
            <person name="Ohm R.A."/>
            <person name="Bhattacharya S.S."/>
            <person name="Shirouzu T."/>
            <person name="Yoshinaga Y."/>
            <person name="Martin F.M."/>
            <person name="Grigoriev I.V."/>
            <person name="Hibbett D.S."/>
        </authorList>
    </citation>
    <scope>NUCLEOTIDE SEQUENCE [LARGE SCALE GENOMIC DNA]</scope>
    <source>
        <strain evidence="10 11">CBS 109695</strain>
    </source>
</reference>
<sequence length="424" mass="45928">MSEDKLPKQAEKALVIIVCCSYNGEAPDNALSFDDMLDDAVSKNAQGRFGNVNFTVFGTGNKQWGATYQKIPKKIDNTLTTLGGHRFFDMGSGDAAADQENDFSTWSTKLWAAISSNLGLDSMGSKDPGNSLIDPVASAASAVSVKYVKAGTEASPRAPPMEGMVLARVESNGELVDPDSPMPRAMRLVTFSLPEGQKYRAGDHVEIFPENDKQSVDKLVALLSLVEEASFEVQNVDLDIVNSKSLAALLKGRGPLKIREVLTSYADLSGPVSRYGLQTISATLPADEKHAALKKELAEVSAPSYDVSLYEAFAKKNRNFVLLCENYPLITQSLELPQILTAMTCTQPRRYSIASSPLAHPESVSVCVGVVAKSDQVLGVDWEGLSSGFLKRAEPGNMIWARTHKSQEAFHLPDDPKVPVIMVR</sequence>
<feature type="domain" description="FAD-binding FR-type" evidence="9">
    <location>
        <begin position="162"/>
        <end position="413"/>
    </location>
</feature>
<dbReference type="PRINTS" id="PR00369">
    <property type="entry name" value="FLAVODOXIN"/>
</dbReference>